<evidence type="ECO:0000256" key="4">
    <source>
        <dbReference type="ARBA" id="ARBA00035258"/>
    </source>
</evidence>
<dbReference type="NCBIfam" id="NF001109">
    <property type="entry name" value="PRK00136.1"/>
    <property type="match status" value="1"/>
</dbReference>
<evidence type="ECO:0000256" key="3">
    <source>
        <dbReference type="ARBA" id="ARBA00023274"/>
    </source>
</evidence>
<dbReference type="GO" id="GO:0005737">
    <property type="term" value="C:cytoplasm"/>
    <property type="evidence" value="ECO:0007669"/>
    <property type="project" value="UniProtKB-ARBA"/>
</dbReference>
<dbReference type="GO" id="GO:0003735">
    <property type="term" value="F:structural constituent of ribosome"/>
    <property type="evidence" value="ECO:0007669"/>
    <property type="project" value="InterPro"/>
</dbReference>
<dbReference type="KEGG" id="puo:RZN69_10410"/>
<dbReference type="RefSeq" id="WP_317836059.1">
    <property type="nucleotide sequence ID" value="NZ_CP136920.1"/>
</dbReference>
<sequence length="132" mass="14819">MAVHDTIGDFLTSLRNGQRANKETCTVRFSKMRSGIAQILQDEGYISGFSIREEGPGHKFIDIQLKYVNDTPAIVGIQRYSRPGRRLYSKYSDIPRVLGGLGVSILTTSRGIMKDRDARRQKVGGEVICKVW</sequence>
<comment type="similarity">
    <text evidence="1 6 7">Belongs to the universal ribosomal protein uS8 family.</text>
</comment>
<comment type="subunit">
    <text evidence="5 6">Part of the 30S ribosomal subunit. Contacts proteins S5 and S12.</text>
</comment>
<keyword evidence="3 6" id="KW-0687">Ribonucleoprotein</keyword>
<dbReference type="Pfam" id="PF00410">
    <property type="entry name" value="Ribosomal_S8"/>
    <property type="match status" value="1"/>
</dbReference>
<dbReference type="GO" id="GO:0005840">
    <property type="term" value="C:ribosome"/>
    <property type="evidence" value="ECO:0007669"/>
    <property type="project" value="UniProtKB-KW"/>
</dbReference>
<dbReference type="PROSITE" id="PS00053">
    <property type="entry name" value="RIBOSOMAL_S8"/>
    <property type="match status" value="1"/>
</dbReference>
<dbReference type="FunFam" id="3.30.1490.10:FF:000001">
    <property type="entry name" value="30S ribosomal protein S8"/>
    <property type="match status" value="1"/>
</dbReference>
<evidence type="ECO:0000256" key="2">
    <source>
        <dbReference type="ARBA" id="ARBA00022980"/>
    </source>
</evidence>
<dbReference type="Gene3D" id="3.30.1490.10">
    <property type="match status" value="1"/>
</dbReference>
<accession>A0AAQ3QXX3</accession>
<dbReference type="GO" id="GO:0006412">
    <property type="term" value="P:translation"/>
    <property type="evidence" value="ECO:0007669"/>
    <property type="project" value="UniProtKB-UniRule"/>
</dbReference>
<evidence type="ECO:0000256" key="7">
    <source>
        <dbReference type="RuleBase" id="RU003660"/>
    </source>
</evidence>
<dbReference type="AlphaFoldDB" id="A0AAQ3QXX3"/>
<dbReference type="SUPFAM" id="SSF56047">
    <property type="entry name" value="Ribosomal protein S8"/>
    <property type="match status" value="1"/>
</dbReference>
<evidence type="ECO:0000256" key="1">
    <source>
        <dbReference type="ARBA" id="ARBA00006471"/>
    </source>
</evidence>
<dbReference type="GO" id="GO:1990904">
    <property type="term" value="C:ribonucleoprotein complex"/>
    <property type="evidence" value="ECO:0007669"/>
    <property type="project" value="UniProtKB-KW"/>
</dbReference>
<evidence type="ECO:0000256" key="6">
    <source>
        <dbReference type="HAMAP-Rule" id="MF_01302"/>
    </source>
</evidence>
<keyword evidence="6" id="KW-0694">RNA-binding</keyword>
<reference evidence="8 9" key="1">
    <citation type="submission" date="2023-10" db="EMBL/GenBank/DDBJ databases">
        <title>Rubellicoccus peritrichatus gen. nov., sp. nov., isolated from an algae of coral reef tank.</title>
        <authorList>
            <person name="Luo J."/>
        </authorList>
    </citation>
    <scope>NUCLEOTIDE SEQUENCE [LARGE SCALE GENOMIC DNA]</scope>
    <source>
        <strain evidence="8 9">CR14</strain>
    </source>
</reference>
<dbReference type="InterPro" id="IPR047863">
    <property type="entry name" value="Ribosomal_uS8_CS"/>
</dbReference>
<dbReference type="PANTHER" id="PTHR11758">
    <property type="entry name" value="40S RIBOSOMAL PROTEIN S15A"/>
    <property type="match status" value="1"/>
</dbReference>
<evidence type="ECO:0000256" key="5">
    <source>
        <dbReference type="ARBA" id="ARBA00046740"/>
    </source>
</evidence>
<evidence type="ECO:0000313" key="8">
    <source>
        <dbReference type="EMBL" id="WOO43502.1"/>
    </source>
</evidence>
<dbReference type="HAMAP" id="MF_01302_B">
    <property type="entry name" value="Ribosomal_uS8_B"/>
    <property type="match status" value="1"/>
</dbReference>
<keyword evidence="6" id="KW-0699">rRNA-binding</keyword>
<keyword evidence="2 6" id="KW-0689">Ribosomal protein</keyword>
<dbReference type="Gene3D" id="3.30.1370.30">
    <property type="match status" value="1"/>
</dbReference>
<keyword evidence="9" id="KW-1185">Reference proteome</keyword>
<dbReference type="InterPro" id="IPR035987">
    <property type="entry name" value="Ribosomal_uS8_sf"/>
</dbReference>
<protein>
    <recommendedName>
        <fullName evidence="4 6">Small ribosomal subunit protein uS8</fullName>
    </recommendedName>
</protein>
<comment type="function">
    <text evidence="6">One of the primary rRNA binding proteins, it binds directly to 16S rRNA central domain where it helps coordinate assembly of the platform of the 30S subunit.</text>
</comment>
<dbReference type="InterPro" id="IPR000630">
    <property type="entry name" value="Ribosomal_uS8"/>
</dbReference>
<proteinExistence type="inferred from homology"/>
<evidence type="ECO:0000313" key="9">
    <source>
        <dbReference type="Proteomes" id="UP001304300"/>
    </source>
</evidence>
<name>A0AAQ3QXX3_9BACT</name>
<gene>
    <name evidence="6 8" type="primary">rpsH</name>
    <name evidence="8" type="ORF">RZN69_10410</name>
</gene>
<dbReference type="GO" id="GO:0019843">
    <property type="term" value="F:rRNA binding"/>
    <property type="evidence" value="ECO:0007669"/>
    <property type="project" value="UniProtKB-UniRule"/>
</dbReference>
<dbReference type="Proteomes" id="UP001304300">
    <property type="component" value="Chromosome"/>
</dbReference>
<organism evidence="8 9">
    <name type="scientific">Rubellicoccus peritrichatus</name>
    <dbReference type="NCBI Taxonomy" id="3080537"/>
    <lineage>
        <taxon>Bacteria</taxon>
        <taxon>Pseudomonadati</taxon>
        <taxon>Verrucomicrobiota</taxon>
        <taxon>Opitutia</taxon>
        <taxon>Puniceicoccales</taxon>
        <taxon>Cerasicoccaceae</taxon>
        <taxon>Rubellicoccus</taxon>
    </lineage>
</organism>
<dbReference type="EMBL" id="CP136920">
    <property type="protein sequence ID" value="WOO43502.1"/>
    <property type="molecule type" value="Genomic_DNA"/>
</dbReference>